<sequence>MGDGVETLTRPSPRVQSDHDGDAILPARNVGETDKDVTGATPEKVEAFQELSSKPCFSQELPTLRFTTTSEFIKSVLAPNFEVVDSTASHISWEPKVNQLKVVEHDTHQSVGSGRITVRGTGSDPLHSIPIKTMSELSYVSGPSDYTIVADHDLGAMNGYLPYLAARHYGDLQEFKVGLQWTNMEDDERVPQGDLRLRTPLWR</sequence>
<reference evidence="2" key="1">
    <citation type="submission" date="2022-10" db="EMBL/GenBank/DDBJ databases">
        <title>Tapping the CABI collections for fungal endophytes: first genome assemblies for Collariella, Neodidymelliopsis, Ascochyta clinopodiicola, Didymella pomorum, Didymosphaeria variabile, Neocosmospora piperis and Neocucurbitaria cava.</title>
        <authorList>
            <person name="Hill R."/>
        </authorList>
    </citation>
    <scope>NUCLEOTIDE SEQUENCE</scope>
    <source>
        <strain evidence="2">IMI 366586</strain>
    </source>
</reference>
<organism evidence="2 3">
    <name type="scientific">Fusarium piperis</name>
    <dbReference type="NCBI Taxonomy" id="1435070"/>
    <lineage>
        <taxon>Eukaryota</taxon>
        <taxon>Fungi</taxon>
        <taxon>Dikarya</taxon>
        <taxon>Ascomycota</taxon>
        <taxon>Pezizomycotina</taxon>
        <taxon>Sordariomycetes</taxon>
        <taxon>Hypocreomycetidae</taxon>
        <taxon>Hypocreales</taxon>
        <taxon>Nectriaceae</taxon>
        <taxon>Fusarium</taxon>
        <taxon>Fusarium solani species complex</taxon>
    </lineage>
</organism>
<proteinExistence type="predicted"/>
<dbReference type="Proteomes" id="UP001140502">
    <property type="component" value="Unassembled WGS sequence"/>
</dbReference>
<feature type="region of interest" description="Disordered" evidence="1">
    <location>
        <begin position="1"/>
        <end position="24"/>
    </location>
</feature>
<keyword evidence="3" id="KW-1185">Reference proteome</keyword>
<dbReference type="EMBL" id="JAPEUR010000072">
    <property type="protein sequence ID" value="KAJ4323265.1"/>
    <property type="molecule type" value="Genomic_DNA"/>
</dbReference>
<evidence type="ECO:0000313" key="2">
    <source>
        <dbReference type="EMBL" id="KAJ4323265.1"/>
    </source>
</evidence>
<protein>
    <submittedName>
        <fullName evidence="2">Uncharacterized protein</fullName>
    </submittedName>
</protein>
<dbReference type="AlphaFoldDB" id="A0A9W8WFM2"/>
<evidence type="ECO:0000256" key="1">
    <source>
        <dbReference type="SAM" id="MobiDB-lite"/>
    </source>
</evidence>
<comment type="caution">
    <text evidence="2">The sequence shown here is derived from an EMBL/GenBank/DDBJ whole genome shotgun (WGS) entry which is preliminary data.</text>
</comment>
<dbReference type="OrthoDB" id="5204337at2759"/>
<name>A0A9W8WFM2_9HYPO</name>
<gene>
    <name evidence="2" type="ORF">N0V84_004393</name>
</gene>
<accession>A0A9W8WFM2</accession>
<evidence type="ECO:0000313" key="3">
    <source>
        <dbReference type="Proteomes" id="UP001140502"/>
    </source>
</evidence>